<keyword evidence="3 8" id="KW-0547">Nucleotide-binding</keyword>
<evidence type="ECO:0000259" key="11">
    <source>
        <dbReference type="SMART" id="SM01016"/>
    </source>
</evidence>
<dbReference type="EC" id="6.1.1.19" evidence="8"/>
<sequence length="586" mass="64191">MNIFKAFENDIRKLLEDLAAEGRIPAGLDTSRLTVEPPREAAHGDLSTNAAMILAKPAGKPPRALAEMLVEKLKARPDVASVEIAGPGFVNLRLSADVWRDRIRDVLTAGTAYGDSTLGAKEPVNVEYVSANPTGPLHAAHGRGAVFGDALAALLEKAGYAVTREYYINDAGAQVDVLARSTFLRYREALGEDIGEIPAGLYPGEYLKEVGQALAQKDGNKWVGTDEAEWLPACRDFAIATIMEWIKEDLGVLGVRMDVYSSERALVKAGAVDTALTALEDRGLIYVGVLEPPKGKKPDDWEPRPQTLFKSTDFGDDVDRPLKKSDGSFTYFSNDIAYHFDKHRRGFNTLIDVWGADHGGYVKRMQAATTAITEGKAALDVKLCQLVHLMKNGEPVKMSKRAGTFVTLRDVIEEVGKDVVRFIMLTRRNDQTLEFDFAKVVEQSKDNPVFYVQYAHARCRSVLRHAATAMPGADLSLAALAAKANLARLDSEEEMALAKRMATWPRMVESAAEAHEPHRVAFYLYDLASDFHALWNKGRDDASLRFLIDGDEEVTVARLALVSAVATVIASGLAVMGVEPVEEMRS</sequence>
<evidence type="ECO:0000313" key="13">
    <source>
        <dbReference type="Proteomes" id="UP000781958"/>
    </source>
</evidence>
<evidence type="ECO:0000256" key="2">
    <source>
        <dbReference type="ARBA" id="ARBA00022598"/>
    </source>
</evidence>
<comment type="similarity">
    <text evidence="1 8 9">Belongs to the class-I aminoacyl-tRNA synthetase family.</text>
</comment>
<comment type="caution">
    <text evidence="12">The sequence shown here is derived from an EMBL/GenBank/DDBJ whole genome shotgun (WGS) entry which is preliminary data.</text>
</comment>
<dbReference type="PRINTS" id="PR01038">
    <property type="entry name" value="TRNASYNTHARG"/>
</dbReference>
<dbReference type="Proteomes" id="UP000781958">
    <property type="component" value="Unassembled WGS sequence"/>
</dbReference>
<evidence type="ECO:0000259" key="10">
    <source>
        <dbReference type="SMART" id="SM00836"/>
    </source>
</evidence>
<reference evidence="12 13" key="1">
    <citation type="submission" date="2021-03" db="EMBL/GenBank/DDBJ databases">
        <title>Genomic Encyclopedia of Type Strains, Phase III (KMG-III): the genomes of soil and plant-associated and newly described type strains.</title>
        <authorList>
            <person name="Whitman W."/>
        </authorList>
    </citation>
    <scope>NUCLEOTIDE SEQUENCE [LARGE SCALE GENOMIC DNA]</scope>
    <source>
        <strain evidence="12 13">IMMIB AFH-6</strain>
    </source>
</reference>
<dbReference type="Gene3D" id="1.10.730.10">
    <property type="entry name" value="Isoleucyl-tRNA Synthetase, Domain 1"/>
    <property type="match status" value="1"/>
</dbReference>
<dbReference type="Gene3D" id="3.40.50.620">
    <property type="entry name" value="HUPs"/>
    <property type="match status" value="1"/>
</dbReference>
<evidence type="ECO:0000256" key="7">
    <source>
        <dbReference type="ARBA" id="ARBA00049339"/>
    </source>
</evidence>
<evidence type="ECO:0000313" key="12">
    <source>
        <dbReference type="EMBL" id="MBP2290806.1"/>
    </source>
</evidence>
<evidence type="ECO:0000256" key="6">
    <source>
        <dbReference type="ARBA" id="ARBA00023146"/>
    </source>
</evidence>
<organism evidence="12 13">
    <name type="scientific">Azospirillum rugosum</name>
    <dbReference type="NCBI Taxonomy" id="416170"/>
    <lineage>
        <taxon>Bacteria</taxon>
        <taxon>Pseudomonadati</taxon>
        <taxon>Pseudomonadota</taxon>
        <taxon>Alphaproteobacteria</taxon>
        <taxon>Rhodospirillales</taxon>
        <taxon>Azospirillaceae</taxon>
        <taxon>Azospirillum</taxon>
    </lineage>
</organism>
<proteinExistence type="inferred from homology"/>
<dbReference type="SUPFAM" id="SSF47323">
    <property type="entry name" value="Anticodon-binding domain of a subclass of class I aminoacyl-tRNA synthetases"/>
    <property type="match status" value="1"/>
</dbReference>
<dbReference type="SUPFAM" id="SSF55190">
    <property type="entry name" value="Arginyl-tRNA synthetase (ArgRS), N-terminal 'additional' domain"/>
    <property type="match status" value="1"/>
</dbReference>
<dbReference type="SMART" id="SM01016">
    <property type="entry name" value="Arg_tRNA_synt_N"/>
    <property type="match status" value="1"/>
</dbReference>
<keyword evidence="5 8" id="KW-0648">Protein biosynthesis</keyword>
<dbReference type="InterPro" id="IPR001278">
    <property type="entry name" value="Arg-tRNA-ligase"/>
</dbReference>
<dbReference type="HAMAP" id="MF_00123">
    <property type="entry name" value="Arg_tRNA_synth"/>
    <property type="match status" value="1"/>
</dbReference>
<dbReference type="InterPro" id="IPR035684">
    <property type="entry name" value="ArgRS_core"/>
</dbReference>
<dbReference type="SMART" id="SM00836">
    <property type="entry name" value="DALR_1"/>
    <property type="match status" value="1"/>
</dbReference>
<dbReference type="Pfam" id="PF00750">
    <property type="entry name" value="tRNA-synt_1d"/>
    <property type="match status" value="1"/>
</dbReference>
<dbReference type="GO" id="GO:0004814">
    <property type="term" value="F:arginine-tRNA ligase activity"/>
    <property type="evidence" value="ECO:0007669"/>
    <property type="project" value="UniProtKB-EC"/>
</dbReference>
<evidence type="ECO:0000256" key="3">
    <source>
        <dbReference type="ARBA" id="ARBA00022741"/>
    </source>
</evidence>
<gene>
    <name evidence="8" type="primary">argS</name>
    <name evidence="12" type="ORF">J2851_000543</name>
</gene>
<dbReference type="InterPro" id="IPR014729">
    <property type="entry name" value="Rossmann-like_a/b/a_fold"/>
</dbReference>
<keyword evidence="6 8" id="KW-0030">Aminoacyl-tRNA synthetase</keyword>
<comment type="subunit">
    <text evidence="8">Monomer.</text>
</comment>
<keyword evidence="8" id="KW-0963">Cytoplasm</keyword>
<accession>A0ABS4SE00</accession>
<protein>
    <recommendedName>
        <fullName evidence="8">Arginine--tRNA ligase</fullName>
        <ecNumber evidence="8">6.1.1.19</ecNumber>
    </recommendedName>
    <alternativeName>
        <fullName evidence="8">Arginyl-tRNA synthetase</fullName>
        <shortName evidence="8">ArgRS</shortName>
    </alternativeName>
</protein>
<dbReference type="PANTHER" id="PTHR11956:SF5">
    <property type="entry name" value="ARGININE--TRNA LIGASE, CYTOPLASMIC"/>
    <property type="match status" value="1"/>
</dbReference>
<evidence type="ECO:0000256" key="9">
    <source>
        <dbReference type="RuleBase" id="RU363038"/>
    </source>
</evidence>
<dbReference type="Gene3D" id="3.30.1360.70">
    <property type="entry name" value="Arginyl tRNA synthetase N-terminal domain"/>
    <property type="match status" value="1"/>
</dbReference>
<evidence type="ECO:0000256" key="1">
    <source>
        <dbReference type="ARBA" id="ARBA00005594"/>
    </source>
</evidence>
<dbReference type="InterPro" id="IPR005148">
    <property type="entry name" value="Arg-tRNA-synth_N"/>
</dbReference>
<dbReference type="InterPro" id="IPR036695">
    <property type="entry name" value="Arg-tRNA-synth_N_sf"/>
</dbReference>
<dbReference type="PANTHER" id="PTHR11956">
    <property type="entry name" value="ARGINYL-TRNA SYNTHETASE"/>
    <property type="match status" value="1"/>
</dbReference>
<dbReference type="InterPro" id="IPR008909">
    <property type="entry name" value="DALR_anticod-bd"/>
</dbReference>
<dbReference type="InterPro" id="IPR009080">
    <property type="entry name" value="tRNAsynth_Ia_anticodon-bd"/>
</dbReference>
<feature type="domain" description="Arginyl tRNA synthetase N-terminal" evidence="11">
    <location>
        <begin position="5"/>
        <end position="94"/>
    </location>
</feature>
<dbReference type="NCBIfam" id="TIGR00456">
    <property type="entry name" value="argS"/>
    <property type="match status" value="1"/>
</dbReference>
<comment type="subcellular location">
    <subcellularLocation>
        <location evidence="8">Cytoplasm</location>
    </subcellularLocation>
</comment>
<evidence type="ECO:0000256" key="5">
    <source>
        <dbReference type="ARBA" id="ARBA00022917"/>
    </source>
</evidence>
<dbReference type="RefSeq" id="WP_209763303.1">
    <property type="nucleotide sequence ID" value="NZ_JAGINP010000001.1"/>
</dbReference>
<comment type="caution">
    <text evidence="8">Lacks conserved residue(s) required for the propagation of feature annotation.</text>
</comment>
<dbReference type="SUPFAM" id="SSF52374">
    <property type="entry name" value="Nucleotidylyl transferase"/>
    <property type="match status" value="1"/>
</dbReference>
<evidence type="ECO:0000256" key="8">
    <source>
        <dbReference type="HAMAP-Rule" id="MF_00123"/>
    </source>
</evidence>
<dbReference type="Pfam" id="PF03485">
    <property type="entry name" value="Arg_tRNA_synt_N"/>
    <property type="match status" value="1"/>
</dbReference>
<dbReference type="EMBL" id="JAGINP010000001">
    <property type="protein sequence ID" value="MBP2290806.1"/>
    <property type="molecule type" value="Genomic_DNA"/>
</dbReference>
<feature type="domain" description="DALR anticodon binding" evidence="10">
    <location>
        <begin position="452"/>
        <end position="584"/>
    </location>
</feature>
<name>A0ABS4SE00_9PROT</name>
<evidence type="ECO:0000256" key="4">
    <source>
        <dbReference type="ARBA" id="ARBA00022840"/>
    </source>
</evidence>
<keyword evidence="2 8" id="KW-0436">Ligase</keyword>
<comment type="catalytic activity">
    <reaction evidence="7 8">
        <text>tRNA(Arg) + L-arginine + ATP = L-arginyl-tRNA(Arg) + AMP + diphosphate</text>
        <dbReference type="Rhea" id="RHEA:20301"/>
        <dbReference type="Rhea" id="RHEA-COMP:9658"/>
        <dbReference type="Rhea" id="RHEA-COMP:9673"/>
        <dbReference type="ChEBI" id="CHEBI:30616"/>
        <dbReference type="ChEBI" id="CHEBI:32682"/>
        <dbReference type="ChEBI" id="CHEBI:33019"/>
        <dbReference type="ChEBI" id="CHEBI:78442"/>
        <dbReference type="ChEBI" id="CHEBI:78513"/>
        <dbReference type="ChEBI" id="CHEBI:456215"/>
        <dbReference type="EC" id="6.1.1.19"/>
    </reaction>
</comment>
<dbReference type="Pfam" id="PF05746">
    <property type="entry name" value="DALR_1"/>
    <property type="match status" value="1"/>
</dbReference>
<keyword evidence="13" id="KW-1185">Reference proteome</keyword>
<dbReference type="CDD" id="cd00671">
    <property type="entry name" value="ArgRS_core"/>
    <property type="match status" value="1"/>
</dbReference>
<keyword evidence="4 8" id="KW-0067">ATP-binding</keyword>